<accession>A0ABV1FUN1</accession>
<comment type="caution">
    <text evidence="2">The sequence shown here is derived from an EMBL/GenBank/DDBJ whole genome shotgun (WGS) entry which is preliminary data.</text>
</comment>
<sequence>MKKIEILLILCGAICLSPTYSRAESYTLFYGLVNPNQMGKPVGRAPKRPLVVDLVGHTLTVPTQVVGYTLILESEEGEVYTYYITGTTLEFPQELSGNYQISISDGNSMYHSTIEL</sequence>
<dbReference type="Proteomes" id="UP001465717">
    <property type="component" value="Unassembled WGS sequence"/>
</dbReference>
<dbReference type="EMBL" id="JBBNGE010000002">
    <property type="protein sequence ID" value="MEQ2506872.1"/>
    <property type="molecule type" value="Genomic_DNA"/>
</dbReference>
<protein>
    <recommendedName>
        <fullName evidence="4">DUF3244 domain-containing protein</fullName>
    </recommendedName>
</protein>
<evidence type="ECO:0000256" key="1">
    <source>
        <dbReference type="SAM" id="SignalP"/>
    </source>
</evidence>
<keyword evidence="1" id="KW-0732">Signal</keyword>
<gene>
    <name evidence="2" type="ORF">AAAT87_01075</name>
</gene>
<keyword evidence="3" id="KW-1185">Reference proteome</keyword>
<name>A0ABV1FUN1_9BACT</name>
<proteinExistence type="predicted"/>
<evidence type="ECO:0008006" key="4">
    <source>
        <dbReference type="Google" id="ProtNLM"/>
    </source>
</evidence>
<feature type="signal peptide" evidence="1">
    <location>
        <begin position="1"/>
        <end position="23"/>
    </location>
</feature>
<evidence type="ECO:0000313" key="3">
    <source>
        <dbReference type="Proteomes" id="UP001465717"/>
    </source>
</evidence>
<reference evidence="2 3" key="1">
    <citation type="submission" date="2024-04" db="EMBL/GenBank/DDBJ databases">
        <title>Human intestinal bacterial collection.</title>
        <authorList>
            <person name="Pauvert C."/>
            <person name="Hitch T.C.A."/>
            <person name="Clavel T."/>
        </authorList>
    </citation>
    <scope>NUCLEOTIDE SEQUENCE [LARGE SCALE GENOMIC DNA]</scope>
    <source>
        <strain evidence="2 3">CLA-AA-H174</strain>
    </source>
</reference>
<feature type="chain" id="PRO_5045177998" description="DUF3244 domain-containing protein" evidence="1">
    <location>
        <begin position="24"/>
        <end position="116"/>
    </location>
</feature>
<evidence type="ECO:0000313" key="2">
    <source>
        <dbReference type="EMBL" id="MEQ2506872.1"/>
    </source>
</evidence>
<organism evidence="2 3">
    <name type="scientific">Segatella sinensis</name>
    <dbReference type="NCBI Taxonomy" id="3085167"/>
    <lineage>
        <taxon>Bacteria</taxon>
        <taxon>Pseudomonadati</taxon>
        <taxon>Bacteroidota</taxon>
        <taxon>Bacteroidia</taxon>
        <taxon>Bacteroidales</taxon>
        <taxon>Prevotellaceae</taxon>
        <taxon>Segatella</taxon>
    </lineage>
</organism>
<dbReference type="RefSeq" id="WP_349225382.1">
    <property type="nucleotide sequence ID" value="NZ_JBBNFG020000006.1"/>
</dbReference>